<keyword evidence="4" id="KW-0443">Lipid metabolism</keyword>
<dbReference type="InterPro" id="IPR045746">
    <property type="entry name" value="ACT14924-like_Acyltransf_dom"/>
</dbReference>
<feature type="domain" description="Putative acyltransferase ACT14924-like acyltransferase" evidence="11">
    <location>
        <begin position="74"/>
        <end position="263"/>
    </location>
</feature>
<dbReference type="GO" id="GO:0006629">
    <property type="term" value="P:lipid metabolic process"/>
    <property type="evidence" value="ECO:0007669"/>
    <property type="project" value="UniProtKB-KW"/>
</dbReference>
<dbReference type="EMBL" id="BAEQ01000063">
    <property type="protein sequence ID" value="GAC30554.1"/>
    <property type="molecule type" value="Genomic_DNA"/>
</dbReference>
<gene>
    <name evidence="12" type="ORF">GPAL_3713</name>
</gene>
<dbReference type="Pfam" id="PF13444">
    <property type="entry name" value="Acetyltransf_5"/>
    <property type="match status" value="1"/>
</dbReference>
<dbReference type="InterPro" id="IPR052351">
    <property type="entry name" value="Ornithine_N-alpha-AT"/>
</dbReference>
<dbReference type="Pfam" id="PF19576">
    <property type="entry name" value="Acyltransf_2"/>
    <property type="match status" value="1"/>
</dbReference>
<protein>
    <recommendedName>
        <fullName evidence="8">L-ornithine N(alpha)-acyltransferase</fullName>
        <ecNumber evidence="7">2.3.2.30</ecNumber>
    </recommendedName>
</protein>
<dbReference type="Gene3D" id="3.40.630.30">
    <property type="match status" value="1"/>
</dbReference>
<dbReference type="CDD" id="cd07986">
    <property type="entry name" value="LPLAT_ACT14924-like"/>
    <property type="match status" value="1"/>
</dbReference>
<proteinExistence type="inferred from homology"/>
<keyword evidence="3" id="KW-0808">Transferase</keyword>
<evidence type="ECO:0000256" key="9">
    <source>
        <dbReference type="ARBA" id="ARBA00045724"/>
    </source>
</evidence>
<keyword evidence="5" id="KW-0012">Acyltransferase</keyword>
<evidence type="ECO:0000313" key="12">
    <source>
        <dbReference type="EMBL" id="GAC30554.1"/>
    </source>
</evidence>
<dbReference type="SUPFAM" id="SSF55729">
    <property type="entry name" value="Acyl-CoA N-acyltransferases (Nat)"/>
    <property type="match status" value="1"/>
</dbReference>
<dbReference type="PANTHER" id="PTHR37323:SF1">
    <property type="entry name" value="L-ORNITHINE N(ALPHA)-ACYLTRANSFERASE"/>
    <property type="match status" value="1"/>
</dbReference>
<comment type="similarity">
    <text evidence="6">Belongs to the acetyltransferase family. OlsB subfamily.</text>
</comment>
<dbReference type="PANTHER" id="PTHR37323">
    <property type="entry name" value="GCN5-RELATED N-ACETYLTRANSFERASE"/>
    <property type="match status" value="1"/>
</dbReference>
<reference evidence="13" key="1">
    <citation type="journal article" date="2014" name="Environ. Microbiol.">
        <title>Comparative genomics of the marine bacterial genus Glaciecola reveals the high degree of genomic diversity and genomic characteristic for cold adaptation.</title>
        <authorList>
            <person name="Qin Q.L."/>
            <person name="Xie B.B."/>
            <person name="Yu Y."/>
            <person name="Shu Y.L."/>
            <person name="Rong J.C."/>
            <person name="Zhang Y.J."/>
            <person name="Zhao D.L."/>
            <person name="Chen X.L."/>
            <person name="Zhang X.Y."/>
            <person name="Chen B."/>
            <person name="Zhou B.C."/>
            <person name="Zhang Y.Z."/>
        </authorList>
    </citation>
    <scope>NUCLEOTIDE SEQUENCE [LARGE SCALE GENOMIC DNA]</scope>
    <source>
        <strain evidence="13">ACAM 615</strain>
    </source>
</reference>
<comment type="catalytic activity">
    <reaction evidence="10">
        <text>a (3R)-hydroxyacyl-[ACP] + L-ornithine = a lyso-ornithine lipid + holo-[ACP] + H(+)</text>
        <dbReference type="Rhea" id="RHEA:20633"/>
        <dbReference type="Rhea" id="RHEA-COMP:9685"/>
        <dbReference type="Rhea" id="RHEA-COMP:9945"/>
        <dbReference type="ChEBI" id="CHEBI:15378"/>
        <dbReference type="ChEBI" id="CHEBI:46911"/>
        <dbReference type="ChEBI" id="CHEBI:64479"/>
        <dbReference type="ChEBI" id="CHEBI:78827"/>
        <dbReference type="ChEBI" id="CHEBI:138482"/>
        <dbReference type="EC" id="2.3.2.30"/>
    </reaction>
    <physiologicalReaction direction="left-to-right" evidence="10">
        <dbReference type="Rhea" id="RHEA:20634"/>
    </physiologicalReaction>
</comment>
<evidence type="ECO:0000256" key="2">
    <source>
        <dbReference type="ARBA" id="ARBA00022516"/>
    </source>
</evidence>
<dbReference type="GO" id="GO:0043810">
    <property type="term" value="F:ornithine-acyl [acyl carrier protein] N-acyltransferase activity"/>
    <property type="evidence" value="ECO:0007669"/>
    <property type="project" value="UniProtKB-EC"/>
</dbReference>
<name>K6YCT9_9ALTE</name>
<dbReference type="InterPro" id="IPR016181">
    <property type="entry name" value="Acyl_CoA_acyltransferase"/>
</dbReference>
<evidence type="ECO:0000313" key="13">
    <source>
        <dbReference type="Proteomes" id="UP000006251"/>
    </source>
</evidence>
<dbReference type="RefSeq" id="WP_006014839.1">
    <property type="nucleotide sequence ID" value="NZ_BAEQ01000063.1"/>
</dbReference>
<organism evidence="12 13">
    <name type="scientific">Brumicola pallidula DSM 14239 = ACAM 615</name>
    <dbReference type="NCBI Taxonomy" id="1121922"/>
    <lineage>
        <taxon>Bacteria</taxon>
        <taxon>Pseudomonadati</taxon>
        <taxon>Pseudomonadota</taxon>
        <taxon>Gammaproteobacteria</taxon>
        <taxon>Alteromonadales</taxon>
        <taxon>Alteromonadaceae</taxon>
        <taxon>Brumicola</taxon>
    </lineage>
</organism>
<evidence type="ECO:0000259" key="11">
    <source>
        <dbReference type="Pfam" id="PF19576"/>
    </source>
</evidence>
<dbReference type="STRING" id="1121922.GCA_000428905_03263"/>
<evidence type="ECO:0000256" key="3">
    <source>
        <dbReference type="ARBA" id="ARBA00022679"/>
    </source>
</evidence>
<evidence type="ECO:0000256" key="7">
    <source>
        <dbReference type="ARBA" id="ARBA00039058"/>
    </source>
</evidence>
<comment type="pathway">
    <text evidence="1">Lipid metabolism.</text>
</comment>
<evidence type="ECO:0000256" key="8">
    <source>
        <dbReference type="ARBA" id="ARBA00039866"/>
    </source>
</evidence>
<dbReference type="Proteomes" id="UP000006251">
    <property type="component" value="Unassembled WGS sequence"/>
</dbReference>
<comment type="caution">
    <text evidence="12">The sequence shown here is derived from an EMBL/GenBank/DDBJ whole genome shotgun (WGS) entry which is preliminary data.</text>
</comment>
<comment type="function">
    <text evidence="9">Catalyzes the first step in the biosynthesis of ornithine lipids, which are phosphorus-free membrane lipids. Catalyzes the 3-hydroxyacyl-acyl carrier protein-dependent acylation of ornithine to form lyso-ornithine lipid (LOL).</text>
</comment>
<evidence type="ECO:0000256" key="10">
    <source>
        <dbReference type="ARBA" id="ARBA00047785"/>
    </source>
</evidence>
<dbReference type="EC" id="2.3.2.30" evidence="7"/>
<keyword evidence="2" id="KW-0444">Lipid biosynthesis</keyword>
<evidence type="ECO:0000256" key="6">
    <source>
        <dbReference type="ARBA" id="ARBA00038095"/>
    </source>
</evidence>
<evidence type="ECO:0000256" key="4">
    <source>
        <dbReference type="ARBA" id="ARBA00023098"/>
    </source>
</evidence>
<keyword evidence="13" id="KW-1185">Reference proteome</keyword>
<dbReference type="OrthoDB" id="1113830at2"/>
<sequence>MPRAISIRNISPQPNFGNKVLIWFLDRLLGIKKMDLLYRQHEMQGLSKEDFSDKLIQILALDIHGIAELQGKIPRSGPVVIASNHPFGGIEGVILARKIGQVRPDLKVLANRGLGIFKEISEYFIFTNPLSPNDPKNGPSLRQCVKHVESQGALLIFPAGKVSYYQKAKSGISEHIWNKLVGRLVSIDKCQYVPIFVNGKNSASFYRIEKVYFKLRMLLLGHQLLNKTGAKIVINTGNPIQHKHFDKQLSHSEKAMLCRALSYAQEQRWRYQWPRDNVTEQLPIIKEIESAQLVVEIEALPSDQLLLKNKDYSVYFGYQSQLPLVVREIARLREIVFRMHNEGSGQSLDTDKFDATYTHLFIVRNVSKKIIGAYRIGFTDTLTQKQGPEGLYLQKMFNFKSNFANQQGPCMEMGRSFLIPEMQGSYQGLLLLWKGIGRLAAKFPQYRTLYGTVSISKLFDPRSVKLIAQGLIDAQSASQVEPVNSFEFDTHAEIDELAQKINLRDHFTAFLTSIEEDGKDIPVLARQYLKMGARFHALGIDKSFNHTPGLLLSVHFPSAPEKLLKLYVGQDYKAYRDWDANSSC</sequence>
<accession>K6YCT9</accession>
<dbReference type="AlphaFoldDB" id="K6YCT9"/>
<evidence type="ECO:0000256" key="5">
    <source>
        <dbReference type="ARBA" id="ARBA00023315"/>
    </source>
</evidence>
<evidence type="ECO:0000256" key="1">
    <source>
        <dbReference type="ARBA" id="ARBA00005189"/>
    </source>
</evidence>